<evidence type="ECO:0000313" key="3">
    <source>
        <dbReference type="Proteomes" id="UP001164746"/>
    </source>
</evidence>
<name>A0ABY7G8M8_MYAAR</name>
<reference evidence="2" key="1">
    <citation type="submission" date="2022-11" db="EMBL/GenBank/DDBJ databases">
        <title>Centuries of genome instability and evolution in soft-shell clam transmissible cancer (bioRxiv).</title>
        <authorList>
            <person name="Hart S.F.M."/>
            <person name="Yonemitsu M.A."/>
            <person name="Giersch R.M."/>
            <person name="Beal B.F."/>
            <person name="Arriagada G."/>
            <person name="Davis B.W."/>
            <person name="Ostrander E.A."/>
            <person name="Goff S.P."/>
            <person name="Metzger M.J."/>
        </authorList>
    </citation>
    <scope>NUCLEOTIDE SEQUENCE</scope>
    <source>
        <strain evidence="2">MELC-2E11</strain>
        <tissue evidence="2">Siphon/mantle</tissue>
    </source>
</reference>
<proteinExistence type="predicted"/>
<evidence type="ECO:0000256" key="1">
    <source>
        <dbReference type="SAM" id="MobiDB-lite"/>
    </source>
</evidence>
<dbReference type="EMBL" id="CP111028">
    <property type="protein sequence ID" value="WAR30783.1"/>
    <property type="molecule type" value="Genomic_DNA"/>
</dbReference>
<feature type="compositionally biased region" description="Basic and acidic residues" evidence="1">
    <location>
        <begin position="199"/>
        <end position="210"/>
    </location>
</feature>
<accession>A0ABY7G8M8</accession>
<organism evidence="2 3">
    <name type="scientific">Mya arenaria</name>
    <name type="common">Soft-shell clam</name>
    <dbReference type="NCBI Taxonomy" id="6604"/>
    <lineage>
        <taxon>Eukaryota</taxon>
        <taxon>Metazoa</taxon>
        <taxon>Spiralia</taxon>
        <taxon>Lophotrochozoa</taxon>
        <taxon>Mollusca</taxon>
        <taxon>Bivalvia</taxon>
        <taxon>Autobranchia</taxon>
        <taxon>Heteroconchia</taxon>
        <taxon>Euheterodonta</taxon>
        <taxon>Imparidentia</taxon>
        <taxon>Neoheterodontei</taxon>
        <taxon>Myida</taxon>
        <taxon>Myoidea</taxon>
        <taxon>Myidae</taxon>
        <taxon>Mya</taxon>
    </lineage>
</organism>
<dbReference type="Proteomes" id="UP001164746">
    <property type="component" value="Chromosome 17"/>
</dbReference>
<evidence type="ECO:0000313" key="2">
    <source>
        <dbReference type="EMBL" id="WAR30783.1"/>
    </source>
</evidence>
<feature type="region of interest" description="Disordered" evidence="1">
    <location>
        <begin position="191"/>
        <end position="210"/>
    </location>
</feature>
<protein>
    <recommendedName>
        <fullName evidence="4">DZIP3-like HEPN domain-containing protein</fullName>
    </recommendedName>
</protein>
<keyword evidence="3" id="KW-1185">Reference proteome</keyword>
<gene>
    <name evidence="2" type="ORF">MAR_033325</name>
</gene>
<sequence length="265" mass="29911">MATGEGPSIEEEQNFTRIQKALSYCGIAVLKELFLQRVRDLSPPNQPNGCWTVDEFLFEKMYVILRSIGNDSHKKSILYRQNTDLEKWDVSLFVHVLLAACDISAAGGTLRHDITNLSSLRNKLCHTPHPKLSAVIYTGYIGRVRGSINRICVFLNNQTLTQNVNETLDKYESLTHAYPNDVLEEHVKYNDIVSEDPDREERGEQGGSDRDVADIVKHLVQGLFRVSQISSSKSLSQKMTLSVKQDDECSDAVRYQLSKKCCVVS</sequence>
<evidence type="ECO:0008006" key="4">
    <source>
        <dbReference type="Google" id="ProtNLM"/>
    </source>
</evidence>